<feature type="chain" id="PRO_5037150370" description="OB fold (BOF) protein" evidence="1">
    <location>
        <begin position="21"/>
        <end position="132"/>
    </location>
</feature>
<reference evidence="2" key="1">
    <citation type="submission" date="2020-10" db="EMBL/GenBank/DDBJ databases">
        <title>Mucilaginibacter mali sp. nov., isolated from rhizosphere soil of apple orchard.</title>
        <authorList>
            <person name="Lee J.-S."/>
            <person name="Kim H.S."/>
            <person name="Kim J.-S."/>
        </authorList>
    </citation>
    <scope>NUCLEOTIDE SEQUENCE</scope>
    <source>
        <strain evidence="2">KCTC 22746</strain>
    </source>
</reference>
<dbReference type="EMBL" id="JADFFL010000002">
    <property type="protein sequence ID" value="MBE9661037.1"/>
    <property type="molecule type" value="Genomic_DNA"/>
</dbReference>
<dbReference type="Proteomes" id="UP000622475">
    <property type="component" value="Unassembled WGS sequence"/>
</dbReference>
<accession>A0A929KUI8</accession>
<name>A0A929KUI8_9SPHI</name>
<comment type="caution">
    <text evidence="2">The sequence shown here is derived from an EMBL/GenBank/DDBJ whole genome shotgun (WGS) entry which is preliminary data.</text>
</comment>
<dbReference type="AlphaFoldDB" id="A0A929KUI8"/>
<gene>
    <name evidence="2" type="ORF">IRJ16_04010</name>
</gene>
<evidence type="ECO:0000256" key="1">
    <source>
        <dbReference type="SAM" id="SignalP"/>
    </source>
</evidence>
<evidence type="ECO:0000313" key="3">
    <source>
        <dbReference type="Proteomes" id="UP000622475"/>
    </source>
</evidence>
<keyword evidence="1" id="KW-0732">Signal</keyword>
<evidence type="ECO:0008006" key="4">
    <source>
        <dbReference type="Google" id="ProtNLM"/>
    </source>
</evidence>
<organism evidence="2 3">
    <name type="scientific">Mucilaginibacter myungsuensis</name>
    <dbReference type="NCBI Taxonomy" id="649104"/>
    <lineage>
        <taxon>Bacteria</taxon>
        <taxon>Pseudomonadati</taxon>
        <taxon>Bacteroidota</taxon>
        <taxon>Sphingobacteriia</taxon>
        <taxon>Sphingobacteriales</taxon>
        <taxon>Sphingobacteriaceae</taxon>
        <taxon>Mucilaginibacter</taxon>
    </lineage>
</organism>
<sequence>MKKALLLIIAIAAFTYNAKAQTVIAAKDAAKHIGDSVKITAKIFSGKTFASNMTLLDIGGFNPNQELTLMIPADAKSKFKGDPATDFKGKDVIVTGKIIDYKGKPEIILLDPKQIKLVLIDSSKGTPIIERQ</sequence>
<dbReference type="RefSeq" id="WP_194110247.1">
    <property type="nucleotide sequence ID" value="NZ_JADFFL010000002.1"/>
</dbReference>
<protein>
    <recommendedName>
        <fullName evidence="4">OB fold (BOF) protein</fullName>
    </recommendedName>
</protein>
<evidence type="ECO:0000313" key="2">
    <source>
        <dbReference type="EMBL" id="MBE9661037.1"/>
    </source>
</evidence>
<keyword evidence="3" id="KW-1185">Reference proteome</keyword>
<proteinExistence type="predicted"/>
<feature type="signal peptide" evidence="1">
    <location>
        <begin position="1"/>
        <end position="20"/>
    </location>
</feature>